<dbReference type="Gene3D" id="3.30.70.380">
    <property type="entry name" value="Ferrodoxin-fold anticodon-binding domain"/>
    <property type="match status" value="1"/>
</dbReference>
<evidence type="ECO:0000313" key="1">
    <source>
        <dbReference type="EMBL" id="RYR59495.1"/>
    </source>
</evidence>
<dbReference type="PANTHER" id="PTHR31762">
    <property type="entry name" value="FAS-BINDING FACTOR-LIKE PROTEIN"/>
    <property type="match status" value="1"/>
</dbReference>
<dbReference type="Proteomes" id="UP000289738">
    <property type="component" value="Chromosome A05"/>
</dbReference>
<protein>
    <submittedName>
        <fullName evidence="1">Uncharacterized protein</fullName>
    </submittedName>
</protein>
<dbReference type="EMBL" id="SDMP01000005">
    <property type="protein sequence ID" value="RYR59495.1"/>
    <property type="molecule type" value="Genomic_DNA"/>
</dbReference>
<comment type="caution">
    <text evidence="1">The sequence shown here is derived from an EMBL/GenBank/DDBJ whole genome shotgun (WGS) entry which is preliminary data.</text>
</comment>
<organism evidence="1 2">
    <name type="scientific">Arachis hypogaea</name>
    <name type="common">Peanut</name>
    <dbReference type="NCBI Taxonomy" id="3818"/>
    <lineage>
        <taxon>Eukaryota</taxon>
        <taxon>Viridiplantae</taxon>
        <taxon>Streptophyta</taxon>
        <taxon>Embryophyta</taxon>
        <taxon>Tracheophyta</taxon>
        <taxon>Spermatophyta</taxon>
        <taxon>Magnoliopsida</taxon>
        <taxon>eudicotyledons</taxon>
        <taxon>Gunneridae</taxon>
        <taxon>Pentapetalae</taxon>
        <taxon>rosids</taxon>
        <taxon>fabids</taxon>
        <taxon>Fabales</taxon>
        <taxon>Fabaceae</taxon>
        <taxon>Papilionoideae</taxon>
        <taxon>50 kb inversion clade</taxon>
        <taxon>dalbergioids sensu lato</taxon>
        <taxon>Dalbergieae</taxon>
        <taxon>Pterocarpus clade</taxon>
        <taxon>Arachis</taxon>
    </lineage>
</organism>
<dbReference type="InterPro" id="IPR036690">
    <property type="entry name" value="Fdx_antiC-bd_sf"/>
</dbReference>
<dbReference type="GO" id="GO:0000911">
    <property type="term" value="P:cytokinesis by cell plate formation"/>
    <property type="evidence" value="ECO:0007669"/>
    <property type="project" value="InterPro"/>
</dbReference>
<accession>A0A445D8J8</accession>
<evidence type="ECO:0000313" key="2">
    <source>
        <dbReference type="Proteomes" id="UP000289738"/>
    </source>
</evidence>
<dbReference type="PANTHER" id="PTHR31762:SF10">
    <property type="entry name" value="FAS-BINDING FACTOR-LIKE PROTEIN"/>
    <property type="match status" value="1"/>
</dbReference>
<keyword evidence="2" id="KW-1185">Reference proteome</keyword>
<sequence length="166" mass="19169">MEKKRLFVSNAVAAFDSAISSSSQNCSSAGVLRKPEFLFLVLSSFVESDKREFIETLAVCHYYKIPVDMVANSMIKVYPPCYKVISFWINESFTENNLYELVRGIAGDLVEKEDITLKRCWLARYWGLCIHHGILADIAEANYNYWSTFAPNPFEVFIIFQEKFVY</sequence>
<dbReference type="SUPFAM" id="SSF54991">
    <property type="entry name" value="Anticodon-binding domain of PheRS"/>
    <property type="match status" value="1"/>
</dbReference>
<dbReference type="InterPro" id="IPR040321">
    <property type="entry name" value="SCD2-like"/>
</dbReference>
<proteinExistence type="predicted"/>
<name>A0A445D8J8_ARAHY</name>
<gene>
    <name evidence="1" type="ORF">Ahy_A05g025386</name>
</gene>
<reference evidence="1 2" key="1">
    <citation type="submission" date="2019-01" db="EMBL/GenBank/DDBJ databases">
        <title>Sequencing of cultivated peanut Arachis hypogaea provides insights into genome evolution and oil improvement.</title>
        <authorList>
            <person name="Chen X."/>
        </authorList>
    </citation>
    <scope>NUCLEOTIDE SEQUENCE [LARGE SCALE GENOMIC DNA]</scope>
    <source>
        <strain evidence="2">cv. Fuhuasheng</strain>
        <tissue evidence="1">Leaves</tissue>
    </source>
</reference>
<dbReference type="AlphaFoldDB" id="A0A445D8J8"/>